<evidence type="ECO:0000256" key="5">
    <source>
        <dbReference type="ARBA" id="ARBA00022842"/>
    </source>
</evidence>
<feature type="compositionally biased region" description="Polar residues" evidence="10">
    <location>
        <begin position="203"/>
        <end position="212"/>
    </location>
</feature>
<gene>
    <name evidence="12" type="ORF">PF004_g9735</name>
</gene>
<keyword evidence="3" id="KW-0255">Endonuclease</keyword>
<evidence type="ECO:0000259" key="11">
    <source>
        <dbReference type="PROSITE" id="PS50994"/>
    </source>
</evidence>
<dbReference type="GO" id="GO:0003964">
    <property type="term" value="F:RNA-directed DNA polymerase activity"/>
    <property type="evidence" value="ECO:0007669"/>
    <property type="project" value="UniProtKB-KW"/>
</dbReference>
<dbReference type="PANTHER" id="PTHR42648">
    <property type="entry name" value="TRANSPOSASE, PUTATIVE-RELATED"/>
    <property type="match status" value="1"/>
</dbReference>
<dbReference type="GO" id="GO:0016787">
    <property type="term" value="F:hydrolase activity"/>
    <property type="evidence" value="ECO:0007669"/>
    <property type="project" value="UniProtKB-KW"/>
</dbReference>
<evidence type="ECO:0000256" key="4">
    <source>
        <dbReference type="ARBA" id="ARBA00022801"/>
    </source>
</evidence>
<keyword evidence="6" id="KW-0229">DNA integration</keyword>
<dbReference type="GO" id="GO:0046872">
    <property type="term" value="F:metal ion binding"/>
    <property type="evidence" value="ECO:0007669"/>
    <property type="project" value="UniProtKB-KW"/>
</dbReference>
<dbReference type="InterPro" id="IPR039537">
    <property type="entry name" value="Retrotran_Ty1/copia-like"/>
</dbReference>
<keyword evidence="5" id="KW-0460">Magnesium</keyword>
<keyword evidence="8" id="KW-0808">Transferase</keyword>
<keyword evidence="8" id="KW-0548">Nucleotidyltransferase</keyword>
<organism evidence="12 13">
    <name type="scientific">Phytophthora fragariae</name>
    <dbReference type="NCBI Taxonomy" id="53985"/>
    <lineage>
        <taxon>Eukaryota</taxon>
        <taxon>Sar</taxon>
        <taxon>Stramenopiles</taxon>
        <taxon>Oomycota</taxon>
        <taxon>Peronosporomycetes</taxon>
        <taxon>Peronosporales</taxon>
        <taxon>Peronosporaceae</taxon>
        <taxon>Phytophthora</taxon>
    </lineage>
</organism>
<dbReference type="InterPro" id="IPR025724">
    <property type="entry name" value="GAG-pre-integrase_dom"/>
</dbReference>
<feature type="region of interest" description="Disordered" evidence="10">
    <location>
        <begin position="184"/>
        <end position="224"/>
    </location>
</feature>
<evidence type="ECO:0000256" key="3">
    <source>
        <dbReference type="ARBA" id="ARBA00022759"/>
    </source>
</evidence>
<sequence length="651" mass="74443">MSNTAGGNTTATGAAAAPHFGSNKPPKFDEEGGFDLYKAMLQSYLMQRDVWGILDGTDTLDPNASAAETQRFQEKNALARDALLREDRRAFSNALYLRKKLYTYTYTHNMNMDKYLDDMEAMRRQLRNMNDEISDSDMVKLILQGVAFDYREVVRMFDKDVRDGNVPLLSEVLNTLRSEAEIDKQRHDMGKKASNRSDETKILQVQQQQQFSGAKGKRPWKQNNAKKKKKFKGVHVCNDWEAFSNLQEDSLTFVGWRGDMSKGEACGQVNICAVDAVSGGLVMLELQETRYASGGPTNLLSLECLELDGWMPSYSKADDPAQRVMYLERDGVRLEMPKRNGHYWLLTKRAAVDNVDMCMVTTTQKPSLLMQWHMRFAHLNAQAMKRMVLKDMIDGMKSLRLKEFDEPLDCIACTTAKQKRRSYRRHNKRSKVCYERLMSDVCPVGVETIGGNVYFQLIQDEASRYKWCYLLRHKSESTPNMKNLILELEKEHNIKWFSSDRGGEFINKKMKRFLADHGVKLWKTDAYTPEENCLVEKLNGTLMNKVDNISPTKALVGMTPYEKLTGTKPDVSNLHVCGCVAFAHVPKKKRASKLSPKAKPTLFLGYAQTSLGYRLLDLRTGDLIEQRDVSFREDITVDSTYVERLLARRRG</sequence>
<dbReference type="InterPro" id="IPR001584">
    <property type="entry name" value="Integrase_cat-core"/>
</dbReference>
<evidence type="ECO:0000256" key="6">
    <source>
        <dbReference type="ARBA" id="ARBA00022908"/>
    </source>
</evidence>
<name>A0A6G0P2X9_9STRA</name>
<evidence type="ECO:0000256" key="10">
    <source>
        <dbReference type="SAM" id="MobiDB-lite"/>
    </source>
</evidence>
<keyword evidence="4" id="KW-0378">Hydrolase</keyword>
<evidence type="ECO:0000313" key="13">
    <source>
        <dbReference type="Proteomes" id="UP000476176"/>
    </source>
</evidence>
<dbReference type="EMBL" id="QXGC01000486">
    <property type="protein sequence ID" value="KAE9233116.1"/>
    <property type="molecule type" value="Genomic_DNA"/>
</dbReference>
<dbReference type="GO" id="GO:0004519">
    <property type="term" value="F:endonuclease activity"/>
    <property type="evidence" value="ECO:0007669"/>
    <property type="project" value="UniProtKB-KW"/>
</dbReference>
<dbReference type="PANTHER" id="PTHR42648:SF11">
    <property type="entry name" value="TRANSPOSON TY4-P GAG-POL POLYPROTEIN"/>
    <property type="match status" value="1"/>
</dbReference>
<comment type="caution">
    <text evidence="12">The sequence shown here is derived from an EMBL/GenBank/DDBJ whole genome shotgun (WGS) entry which is preliminary data.</text>
</comment>
<dbReference type="GO" id="GO:0006310">
    <property type="term" value="P:DNA recombination"/>
    <property type="evidence" value="ECO:0007669"/>
    <property type="project" value="UniProtKB-KW"/>
</dbReference>
<accession>A0A6G0P2X9</accession>
<keyword evidence="8" id="KW-0239">DNA-directed DNA polymerase</keyword>
<feature type="compositionally biased region" description="Low complexity" evidence="10">
    <location>
        <begin position="1"/>
        <end position="17"/>
    </location>
</feature>
<proteinExistence type="predicted"/>
<keyword evidence="2" id="KW-0479">Metal-binding</keyword>
<reference evidence="12 13" key="1">
    <citation type="submission" date="2018-09" db="EMBL/GenBank/DDBJ databases">
        <title>Genomic investigation of the strawberry pathogen Phytophthora fragariae indicates pathogenicity is determined by transcriptional variation in three key races.</title>
        <authorList>
            <person name="Adams T.M."/>
            <person name="Armitage A.D."/>
            <person name="Sobczyk M.K."/>
            <person name="Bates H.J."/>
            <person name="Dunwell J.M."/>
            <person name="Nellist C.F."/>
            <person name="Harrison R.J."/>
        </authorList>
    </citation>
    <scope>NUCLEOTIDE SEQUENCE [LARGE SCALE GENOMIC DNA]</scope>
    <source>
        <strain evidence="12 13">BC-23</strain>
    </source>
</reference>
<dbReference type="InterPro" id="IPR036397">
    <property type="entry name" value="RNaseH_sf"/>
</dbReference>
<feature type="compositionally biased region" description="Basic and acidic residues" evidence="10">
    <location>
        <begin position="184"/>
        <end position="201"/>
    </location>
</feature>
<dbReference type="Pfam" id="PF25597">
    <property type="entry name" value="SH3_retrovirus"/>
    <property type="match status" value="1"/>
</dbReference>
<evidence type="ECO:0000256" key="8">
    <source>
        <dbReference type="ARBA" id="ARBA00022932"/>
    </source>
</evidence>
<evidence type="ECO:0000256" key="2">
    <source>
        <dbReference type="ARBA" id="ARBA00022723"/>
    </source>
</evidence>
<evidence type="ECO:0000256" key="1">
    <source>
        <dbReference type="ARBA" id="ARBA00022722"/>
    </source>
</evidence>
<keyword evidence="1" id="KW-0540">Nuclease</keyword>
<dbReference type="SUPFAM" id="SSF53098">
    <property type="entry name" value="Ribonuclease H-like"/>
    <property type="match status" value="1"/>
</dbReference>
<dbReference type="GO" id="GO:0015074">
    <property type="term" value="P:DNA integration"/>
    <property type="evidence" value="ECO:0007669"/>
    <property type="project" value="UniProtKB-KW"/>
</dbReference>
<evidence type="ECO:0000313" key="12">
    <source>
        <dbReference type="EMBL" id="KAE9233116.1"/>
    </source>
</evidence>
<keyword evidence="7" id="KW-0695">RNA-directed DNA polymerase</keyword>
<dbReference type="PROSITE" id="PS50994">
    <property type="entry name" value="INTEGRASE"/>
    <property type="match status" value="1"/>
</dbReference>
<dbReference type="InterPro" id="IPR057670">
    <property type="entry name" value="SH3_retrovirus"/>
</dbReference>
<protein>
    <recommendedName>
        <fullName evidence="11">Integrase catalytic domain-containing protein</fullName>
    </recommendedName>
</protein>
<dbReference type="InterPro" id="IPR012337">
    <property type="entry name" value="RNaseH-like_sf"/>
</dbReference>
<dbReference type="GO" id="GO:0003887">
    <property type="term" value="F:DNA-directed DNA polymerase activity"/>
    <property type="evidence" value="ECO:0007669"/>
    <property type="project" value="UniProtKB-KW"/>
</dbReference>
<dbReference type="Gene3D" id="3.30.420.10">
    <property type="entry name" value="Ribonuclease H-like superfamily/Ribonuclease H"/>
    <property type="match status" value="1"/>
</dbReference>
<feature type="region of interest" description="Disordered" evidence="10">
    <location>
        <begin position="1"/>
        <end position="25"/>
    </location>
</feature>
<dbReference type="AlphaFoldDB" id="A0A6G0P2X9"/>
<dbReference type="Pfam" id="PF14223">
    <property type="entry name" value="Retrotran_gag_2"/>
    <property type="match status" value="1"/>
</dbReference>
<evidence type="ECO:0000256" key="9">
    <source>
        <dbReference type="ARBA" id="ARBA00023172"/>
    </source>
</evidence>
<feature type="compositionally biased region" description="Basic residues" evidence="10">
    <location>
        <begin position="215"/>
        <end position="224"/>
    </location>
</feature>
<dbReference type="Proteomes" id="UP000476176">
    <property type="component" value="Unassembled WGS sequence"/>
</dbReference>
<dbReference type="GO" id="GO:0003676">
    <property type="term" value="F:nucleic acid binding"/>
    <property type="evidence" value="ECO:0007669"/>
    <property type="project" value="InterPro"/>
</dbReference>
<keyword evidence="9" id="KW-0233">DNA recombination</keyword>
<evidence type="ECO:0000256" key="7">
    <source>
        <dbReference type="ARBA" id="ARBA00022918"/>
    </source>
</evidence>
<feature type="domain" description="Integrase catalytic" evidence="11">
    <location>
        <begin position="424"/>
        <end position="594"/>
    </location>
</feature>
<dbReference type="Pfam" id="PF13976">
    <property type="entry name" value="gag_pre-integrs"/>
    <property type="match status" value="1"/>
</dbReference>